<organism evidence="2">
    <name type="scientific">Percolomonas cosmopolitus</name>
    <dbReference type="NCBI Taxonomy" id="63605"/>
    <lineage>
        <taxon>Eukaryota</taxon>
        <taxon>Discoba</taxon>
        <taxon>Heterolobosea</taxon>
        <taxon>Tetramitia</taxon>
        <taxon>Eutetramitia</taxon>
        <taxon>Percolomonadidae</taxon>
        <taxon>Percolomonas</taxon>
    </lineage>
</organism>
<reference evidence="2" key="1">
    <citation type="submission" date="2021-01" db="EMBL/GenBank/DDBJ databases">
        <authorList>
            <person name="Corre E."/>
            <person name="Pelletier E."/>
            <person name="Niang G."/>
            <person name="Scheremetjew M."/>
            <person name="Finn R."/>
            <person name="Kale V."/>
            <person name="Holt S."/>
            <person name="Cochrane G."/>
            <person name="Meng A."/>
            <person name="Brown T."/>
            <person name="Cohen L."/>
        </authorList>
    </citation>
    <scope>NUCLEOTIDE SEQUENCE</scope>
    <source>
        <strain evidence="2">WS</strain>
    </source>
</reference>
<protein>
    <recommendedName>
        <fullName evidence="1">BROMI C-terminal Rab TBC-like domain-containing protein</fullName>
    </recommendedName>
</protein>
<sequence length="222" mass="26089">MYISVHECMDLSGKPFRKSSNYDWFASVCLIIFQNSDMTFMFLSKFAKRPEAFYLWYEKSRTLAYPESSQLYHPVLVISELVEYILRFEYEESFQFFQMQGLSPLPLVIGMISQFFLNWLNLDDVCNVLMLTIFKGVDWIVYVCVCCLHHLAHLAIKETDPCCDLRQLSQWKRNFQALKGFNLNACIGKMQEMENMYRPMCLQRMALVHGSHSSSTGSKNRR</sequence>
<accession>A0A7S1PGX0</accession>
<evidence type="ECO:0000259" key="1">
    <source>
        <dbReference type="Pfam" id="PF23440"/>
    </source>
</evidence>
<gene>
    <name evidence="2" type="ORF">PCOS0759_LOCUS4252</name>
</gene>
<name>A0A7S1PGX0_9EUKA</name>
<evidence type="ECO:0000313" key="2">
    <source>
        <dbReference type="EMBL" id="CAD9081012.1"/>
    </source>
</evidence>
<dbReference type="InterPro" id="IPR055392">
    <property type="entry name" value="BROMI_C"/>
</dbReference>
<dbReference type="EMBL" id="HBGD01005134">
    <property type="protein sequence ID" value="CAD9081012.1"/>
    <property type="molecule type" value="Transcribed_RNA"/>
</dbReference>
<dbReference type="Pfam" id="PF23440">
    <property type="entry name" value="BROMI_C"/>
    <property type="match status" value="1"/>
</dbReference>
<feature type="domain" description="BROMI C-terminal Rab TBC-like" evidence="1">
    <location>
        <begin position="20"/>
        <end position="206"/>
    </location>
</feature>
<proteinExistence type="predicted"/>
<dbReference type="AlphaFoldDB" id="A0A7S1PGX0"/>